<comment type="catalytic activity">
    <reaction evidence="10">
        <text>a (3S)-3-hydroxyacyl-CoA + NAD(+) = a 3-oxoacyl-CoA + NADH + H(+)</text>
        <dbReference type="Rhea" id="RHEA:22432"/>
        <dbReference type="ChEBI" id="CHEBI:15378"/>
        <dbReference type="ChEBI" id="CHEBI:57318"/>
        <dbReference type="ChEBI" id="CHEBI:57540"/>
        <dbReference type="ChEBI" id="CHEBI:57945"/>
        <dbReference type="ChEBI" id="CHEBI:90726"/>
        <dbReference type="EC" id="1.1.1.35"/>
    </reaction>
</comment>
<dbReference type="UniPathway" id="UPA00659"/>
<evidence type="ECO:0000256" key="1">
    <source>
        <dbReference type="ARBA" id="ARBA00005005"/>
    </source>
</evidence>
<dbReference type="InterPro" id="IPR001753">
    <property type="entry name" value="Enoyl-CoA_hydra/iso"/>
</dbReference>
<sequence>MINYSVDSDGIATITWDMPGRSMNVLNEASMTAFTDAMQKAIKDTAVKGVILASGKADFIAGADLDMLLNVDTSDASALMTQFGQLQKMFRAMETGGKPWVAAINGTALGGGLEICLACHHRIAADNPKAKIGQPEVKLGLLPGGGGTQRIPRLIGVMNSAPVLLEGKELKVQEAKGLGLIHEVVPAGELLARAKAWLMAPGTEKVAPTWTKGLQLDARAVQPWDRPGFKVPGFPGGQVWSPVGVQTFIGGNAMIAGKTNGVYPAPKAIMSCVYEGLNVPFDTGLRIETRYFVSLLLDPVAKSMIRTLFFGLQDANKLVRRPQGVPKQAYTRIGVLGAGLMGAGIANVSARAGLEVVLLDRDQASADKGRAHCQADIEKDAGRGRLTKEQAAEIVGRIKATADYADLKGCQLVIEAVFENREVKAEATKKAEAVLAADAIFASNTSTLPITGLAEASVRPASFIGLHFFSPVEKMPLVEIIVGAKTSQETLARSLDFVQKIRKTPIVVNDSRGFFTSRVCGAYISEGQRMLKEGIPAAMIENCGRLAGMPVGPLALNDEVAIDLSYKIMDQTRRDAEAAGQKFEASGTEDILELMVKKLERFGRKNGKGFYEYPADGKKRLWPGLKEHFQEREELAHGEGPDKMAVVDEVKRRLLYVQAVDTARCLEANVLTDPRDGDVGSIMGLGFAPQTGGAISLIDQVGVKQFVAECDALAQKYGQQFAVPKLLRDMAAKGQSFYGKQAKAA</sequence>
<dbReference type="PANTHER" id="PTHR43612:SF3">
    <property type="entry name" value="TRIFUNCTIONAL ENZYME SUBUNIT ALPHA, MITOCHONDRIAL"/>
    <property type="match status" value="1"/>
</dbReference>
<evidence type="ECO:0000256" key="4">
    <source>
        <dbReference type="ARBA" id="ARBA00022963"/>
    </source>
</evidence>
<dbReference type="GO" id="GO:0004300">
    <property type="term" value="F:enoyl-CoA hydratase activity"/>
    <property type="evidence" value="ECO:0007669"/>
    <property type="project" value="TreeGrafter"/>
</dbReference>
<feature type="domain" description="3-hydroxyacyl-CoA dehydrogenase NAD binding" evidence="12">
    <location>
        <begin position="333"/>
        <end position="510"/>
    </location>
</feature>
<dbReference type="SUPFAM" id="SSF51735">
    <property type="entry name" value="NAD(P)-binding Rossmann-fold domains"/>
    <property type="match status" value="1"/>
</dbReference>
<dbReference type="GO" id="GO:0070403">
    <property type="term" value="F:NAD+ binding"/>
    <property type="evidence" value="ECO:0007669"/>
    <property type="project" value="InterPro"/>
</dbReference>
<dbReference type="InterPro" id="IPR029045">
    <property type="entry name" value="ClpP/crotonase-like_dom_sf"/>
</dbReference>
<evidence type="ECO:0000313" key="14">
    <source>
        <dbReference type="Proteomes" id="UP000321638"/>
    </source>
</evidence>
<protein>
    <submittedName>
        <fullName evidence="13">3-hydroxyacyl-CoA dehydrogenase</fullName>
    </submittedName>
</protein>
<accession>A0A5C8PC93</accession>
<dbReference type="Proteomes" id="UP000321638">
    <property type="component" value="Unassembled WGS sequence"/>
</dbReference>
<dbReference type="Pfam" id="PF00725">
    <property type="entry name" value="3HCDH"/>
    <property type="match status" value="1"/>
</dbReference>
<evidence type="ECO:0000256" key="5">
    <source>
        <dbReference type="ARBA" id="ARBA00023002"/>
    </source>
</evidence>
<dbReference type="Gene3D" id="1.10.1040.50">
    <property type="match status" value="1"/>
</dbReference>
<feature type="domain" description="3-hydroxyacyl-CoA dehydrogenase C-terminal" evidence="11">
    <location>
        <begin position="513"/>
        <end position="613"/>
    </location>
</feature>
<dbReference type="GO" id="GO:0016509">
    <property type="term" value="F:long-chain (3S)-3-hydroxyacyl-CoA dehydrogenase (NAD+) activity"/>
    <property type="evidence" value="ECO:0007669"/>
    <property type="project" value="TreeGrafter"/>
</dbReference>
<comment type="pathway">
    <text evidence="1">Lipid metabolism; fatty acid beta-oxidation.</text>
</comment>
<evidence type="ECO:0000256" key="7">
    <source>
        <dbReference type="ARBA" id="ARBA00023098"/>
    </source>
</evidence>
<dbReference type="OrthoDB" id="9803287at2"/>
<dbReference type="Gene3D" id="3.40.50.720">
    <property type="entry name" value="NAD(P)-binding Rossmann-like Domain"/>
    <property type="match status" value="1"/>
</dbReference>
<keyword evidence="6" id="KW-0520">NAD</keyword>
<dbReference type="InterPro" id="IPR006176">
    <property type="entry name" value="3-OHacyl-CoA_DH_NAD-bd"/>
</dbReference>
<evidence type="ECO:0000259" key="12">
    <source>
        <dbReference type="Pfam" id="PF02737"/>
    </source>
</evidence>
<dbReference type="EMBL" id="VDUZ01000055">
    <property type="protein sequence ID" value="TXL70677.1"/>
    <property type="molecule type" value="Genomic_DNA"/>
</dbReference>
<evidence type="ECO:0000256" key="10">
    <source>
        <dbReference type="ARBA" id="ARBA00049556"/>
    </source>
</evidence>
<keyword evidence="3" id="KW-0276">Fatty acid metabolism</keyword>
<dbReference type="FunFam" id="3.40.50.720:FF:000009">
    <property type="entry name" value="Fatty oxidation complex, alpha subunit"/>
    <property type="match status" value="1"/>
</dbReference>
<dbReference type="SUPFAM" id="SSF48179">
    <property type="entry name" value="6-phosphogluconate dehydrogenase C-terminal domain-like"/>
    <property type="match status" value="2"/>
</dbReference>
<dbReference type="InterPro" id="IPR050136">
    <property type="entry name" value="FA_oxidation_alpha_subunit"/>
</dbReference>
<evidence type="ECO:0000256" key="6">
    <source>
        <dbReference type="ARBA" id="ARBA00023027"/>
    </source>
</evidence>
<evidence type="ECO:0000256" key="3">
    <source>
        <dbReference type="ARBA" id="ARBA00022832"/>
    </source>
</evidence>
<name>A0A5C8PC93_9HYPH</name>
<evidence type="ECO:0000256" key="2">
    <source>
        <dbReference type="ARBA" id="ARBA00007005"/>
    </source>
</evidence>
<evidence type="ECO:0000256" key="8">
    <source>
        <dbReference type="ARBA" id="ARBA00023239"/>
    </source>
</evidence>
<evidence type="ECO:0000259" key="11">
    <source>
        <dbReference type="Pfam" id="PF00725"/>
    </source>
</evidence>
<keyword evidence="4" id="KW-0442">Lipid degradation</keyword>
<evidence type="ECO:0000256" key="9">
    <source>
        <dbReference type="ARBA" id="ARBA00023268"/>
    </source>
</evidence>
<comment type="caution">
    <text evidence="13">The sequence shown here is derived from an EMBL/GenBank/DDBJ whole genome shotgun (WGS) entry which is preliminary data.</text>
</comment>
<dbReference type="SUPFAM" id="SSF52096">
    <property type="entry name" value="ClpP/crotonase"/>
    <property type="match status" value="1"/>
</dbReference>
<dbReference type="GO" id="GO:0006635">
    <property type="term" value="P:fatty acid beta-oxidation"/>
    <property type="evidence" value="ECO:0007669"/>
    <property type="project" value="UniProtKB-UniPathway"/>
</dbReference>
<dbReference type="InterPro" id="IPR036291">
    <property type="entry name" value="NAD(P)-bd_dom_sf"/>
</dbReference>
<dbReference type="Gene3D" id="3.90.226.10">
    <property type="entry name" value="2-enoyl-CoA Hydratase, Chain A, domain 1"/>
    <property type="match status" value="1"/>
</dbReference>
<keyword evidence="5" id="KW-0560">Oxidoreductase</keyword>
<dbReference type="PANTHER" id="PTHR43612">
    <property type="entry name" value="TRIFUNCTIONAL ENZYME SUBUNIT ALPHA"/>
    <property type="match status" value="1"/>
</dbReference>
<dbReference type="RefSeq" id="WP_147851355.1">
    <property type="nucleotide sequence ID" value="NZ_VDUZ01000055.1"/>
</dbReference>
<dbReference type="AlphaFoldDB" id="A0A5C8PC93"/>
<keyword evidence="7" id="KW-0443">Lipid metabolism</keyword>
<evidence type="ECO:0000313" key="13">
    <source>
        <dbReference type="EMBL" id="TXL70677.1"/>
    </source>
</evidence>
<comment type="similarity">
    <text evidence="2">In the central section; belongs to the 3-hydroxyacyl-CoA dehydrogenase family.</text>
</comment>
<dbReference type="Pfam" id="PF00378">
    <property type="entry name" value="ECH_1"/>
    <property type="match status" value="1"/>
</dbReference>
<gene>
    <name evidence="13" type="ORF">FHP25_33450</name>
</gene>
<dbReference type="CDD" id="cd06558">
    <property type="entry name" value="crotonase-like"/>
    <property type="match status" value="1"/>
</dbReference>
<keyword evidence="8" id="KW-0456">Lyase</keyword>
<dbReference type="Pfam" id="PF02737">
    <property type="entry name" value="3HCDH_N"/>
    <property type="match status" value="1"/>
</dbReference>
<dbReference type="InterPro" id="IPR006108">
    <property type="entry name" value="3HC_DH_C"/>
</dbReference>
<organism evidence="13 14">
    <name type="scientific">Vineibacter terrae</name>
    <dbReference type="NCBI Taxonomy" id="2586908"/>
    <lineage>
        <taxon>Bacteria</taxon>
        <taxon>Pseudomonadati</taxon>
        <taxon>Pseudomonadota</taxon>
        <taxon>Alphaproteobacteria</taxon>
        <taxon>Hyphomicrobiales</taxon>
        <taxon>Vineibacter</taxon>
    </lineage>
</organism>
<reference evidence="13 14" key="1">
    <citation type="submission" date="2019-06" db="EMBL/GenBank/DDBJ databases">
        <title>New taxonomy in bacterial strain CC-CFT640, isolated from vineyard.</title>
        <authorList>
            <person name="Lin S.-Y."/>
            <person name="Tsai C.-F."/>
            <person name="Young C.-C."/>
        </authorList>
    </citation>
    <scope>NUCLEOTIDE SEQUENCE [LARGE SCALE GENOMIC DNA]</scope>
    <source>
        <strain evidence="13 14">CC-CFT640</strain>
    </source>
</reference>
<keyword evidence="14" id="KW-1185">Reference proteome</keyword>
<keyword evidence="9" id="KW-0511">Multifunctional enzyme</keyword>
<dbReference type="InterPro" id="IPR008927">
    <property type="entry name" value="6-PGluconate_DH-like_C_sf"/>
</dbReference>
<proteinExistence type="inferred from homology"/>